<dbReference type="AlphaFoldDB" id="A0A9Q5I0R9"/>
<feature type="compositionally biased region" description="Low complexity" evidence="3">
    <location>
        <begin position="390"/>
        <end position="404"/>
    </location>
</feature>
<comment type="caution">
    <text evidence="5">The sequence shown here is derived from an EMBL/GenBank/DDBJ whole genome shotgun (WGS) entry which is preliminary data.</text>
</comment>
<dbReference type="Proteomes" id="UP000757232">
    <property type="component" value="Unassembled WGS sequence"/>
</dbReference>
<name>A0A9Q5I0R9_SANBA</name>
<dbReference type="OrthoDB" id="5550281at2759"/>
<dbReference type="Pfam" id="PF00505">
    <property type="entry name" value="HMG_box"/>
    <property type="match status" value="1"/>
</dbReference>
<feature type="region of interest" description="Disordered" evidence="3">
    <location>
        <begin position="250"/>
        <end position="310"/>
    </location>
</feature>
<dbReference type="Gene3D" id="1.10.30.10">
    <property type="entry name" value="High mobility group box domain"/>
    <property type="match status" value="2"/>
</dbReference>
<dbReference type="InterPro" id="IPR050342">
    <property type="entry name" value="HMGB"/>
</dbReference>
<dbReference type="PANTHER" id="PTHR48112:SF22">
    <property type="entry name" value="MITOCHONDRIAL TRANSCRIPTION FACTOR A, ISOFORM B"/>
    <property type="match status" value="1"/>
</dbReference>
<dbReference type="InterPro" id="IPR036910">
    <property type="entry name" value="HMG_box_dom_sf"/>
</dbReference>
<feature type="region of interest" description="Disordered" evidence="3">
    <location>
        <begin position="894"/>
        <end position="913"/>
    </location>
</feature>
<evidence type="ECO:0000256" key="2">
    <source>
        <dbReference type="PROSITE-ProRule" id="PRU00267"/>
    </source>
</evidence>
<feature type="domain" description="HMG box" evidence="4">
    <location>
        <begin position="809"/>
        <end position="879"/>
    </location>
</feature>
<dbReference type="EMBL" id="LNZH02000153">
    <property type="protein sequence ID" value="OCB89563.1"/>
    <property type="molecule type" value="Genomic_DNA"/>
</dbReference>
<dbReference type="GO" id="GO:0003677">
    <property type="term" value="F:DNA binding"/>
    <property type="evidence" value="ECO:0007669"/>
    <property type="project" value="UniProtKB-UniRule"/>
</dbReference>
<dbReference type="PROSITE" id="PS50118">
    <property type="entry name" value="HMG_BOX_2"/>
    <property type="match status" value="2"/>
</dbReference>
<feature type="compositionally biased region" description="Polar residues" evidence="3">
    <location>
        <begin position="270"/>
        <end position="302"/>
    </location>
</feature>
<evidence type="ECO:0000313" key="5">
    <source>
        <dbReference type="EMBL" id="OCB89563.1"/>
    </source>
</evidence>
<feature type="compositionally biased region" description="Low complexity" evidence="3">
    <location>
        <begin position="766"/>
        <end position="777"/>
    </location>
</feature>
<feature type="compositionally biased region" description="Acidic residues" evidence="3">
    <location>
        <begin position="1033"/>
        <end position="1046"/>
    </location>
</feature>
<dbReference type="SUPFAM" id="SSF47095">
    <property type="entry name" value="HMG-box"/>
    <property type="match status" value="2"/>
</dbReference>
<feature type="region of interest" description="Disordered" evidence="3">
    <location>
        <begin position="385"/>
        <end position="438"/>
    </location>
</feature>
<dbReference type="SMART" id="SM00398">
    <property type="entry name" value="HMG"/>
    <property type="match status" value="2"/>
</dbReference>
<feature type="region of interest" description="Disordered" evidence="3">
    <location>
        <begin position="1020"/>
        <end position="1059"/>
    </location>
</feature>
<feature type="compositionally biased region" description="Basic and acidic residues" evidence="3">
    <location>
        <begin position="795"/>
        <end position="808"/>
    </location>
</feature>
<feature type="domain" description="HMG box" evidence="4">
    <location>
        <begin position="914"/>
        <end position="986"/>
    </location>
</feature>
<evidence type="ECO:0000256" key="1">
    <source>
        <dbReference type="ARBA" id="ARBA00023125"/>
    </source>
</evidence>
<evidence type="ECO:0000313" key="6">
    <source>
        <dbReference type="Proteomes" id="UP000757232"/>
    </source>
</evidence>
<evidence type="ECO:0000256" key="3">
    <source>
        <dbReference type="SAM" id="MobiDB-lite"/>
    </source>
</evidence>
<evidence type="ECO:0000259" key="4">
    <source>
        <dbReference type="PROSITE" id="PS50118"/>
    </source>
</evidence>
<feature type="compositionally biased region" description="Basic residues" evidence="3">
    <location>
        <begin position="896"/>
        <end position="906"/>
    </location>
</feature>
<feature type="compositionally biased region" description="Low complexity" evidence="3">
    <location>
        <begin position="420"/>
        <end position="437"/>
    </location>
</feature>
<accession>A0A9Q5I0R9</accession>
<feature type="DNA-binding region" description="HMG box" evidence="2">
    <location>
        <begin position="914"/>
        <end position="986"/>
    </location>
</feature>
<gene>
    <name evidence="5" type="ORF">A7U60_g3255</name>
</gene>
<keyword evidence="2" id="KW-0539">Nucleus</keyword>
<dbReference type="GO" id="GO:0005634">
    <property type="term" value="C:nucleus"/>
    <property type="evidence" value="ECO:0007669"/>
    <property type="project" value="UniProtKB-UniRule"/>
</dbReference>
<dbReference type="PANTHER" id="PTHR48112">
    <property type="entry name" value="HIGH MOBILITY GROUP PROTEIN DSP1"/>
    <property type="match status" value="1"/>
</dbReference>
<organism evidence="5 6">
    <name type="scientific">Sanghuangporus baumii</name>
    <name type="common">Phellinus baumii</name>
    <dbReference type="NCBI Taxonomy" id="108892"/>
    <lineage>
        <taxon>Eukaryota</taxon>
        <taxon>Fungi</taxon>
        <taxon>Dikarya</taxon>
        <taxon>Basidiomycota</taxon>
        <taxon>Agaricomycotina</taxon>
        <taxon>Agaricomycetes</taxon>
        <taxon>Hymenochaetales</taxon>
        <taxon>Hymenochaetaceae</taxon>
        <taxon>Sanghuangporus</taxon>
    </lineage>
</organism>
<keyword evidence="1 2" id="KW-0238">DNA-binding</keyword>
<proteinExistence type="predicted"/>
<sequence>MTHYTSTFRLRSAVRTALADSVSSATHHHHHHYSPRVFAFACAFAAPKHTVNRCDARGQTAGCICPNRQDASEAKLTLPINITPPPLLYKSPPVLLFSSRMLRPPNTFNSPASSFSPSSSCPRKSSPPSTMSSDARERASADRGAAPFPLQATVPVIVTGSNGDASLSATDNAAVHFASVAHDRDLPLHSSPIFASASPDTEDSEMRFEQELADVGMAEYFAFDALNSSSPFMTNNSPVPAAGIIGINASSPTHASPPPLSDADGASPALSDSNSNFGFGSPSTTSWSASNLQLPDVTNTSPRSPPLYSPTYDHPVFDHGPGLAFADRNSDGARGALFASPHGYGYDYSMTGPDASMSFETNPCADTSGLGLGFAPHAETMSTWDTFGLPSSQPQSYTQPQTQQLPKLDFESHSPTTPHQQNDIQQVQGQDQSQQDQMLRDHQHAFLLPSGAIDVPMRPRLAPSSSPAISPRDLELHSPAGASIGKNTPAWAKGLFDPTGTSTSLGLLGEHCRSVSETSVFGRKTHGQAFEFVPPQSTSAAIPIPIASGANNNGGMTTDFHPYGHSLTQIFQPASAPAQPHSGFAFMTPMEPSPFPESAFGNAFNVGAEASPRFTASGNGNKAGNGNGGGIRARMRSVSQRLGSGWRDSQRTFSTRASAGFAQGQVPYQRPQLEGSGRDKLQLKAEEERLWNASLGLPTGAGMYADEDTSINANLQRNEDNMATVRVAFPRLRSSTSSSSLGVDLSEGDPDATVRRRKRTSKAQTPSPSLRPSALSPGREKSRELSLDPPSPSRSSREDMPQRSELRPPKLAPSTWQLYFTDWIQRHQMNNGDRKLNVAQAAKEAGAEYARLTSEEKEPFKRRSQALKEARERELSAWQRTLTPEDIKRENAFRTAQRRAGKSRKGNIKDPNAPKKPLSAYFMFLQHIRADPERVRSVFGDERETTAQSVLAAQTWREMTDEERKPFLAQAEKEKLAYEAARRLYEEGTVGFETTISFNTDDSSSASGSSSMYPSTTFVIGTPAHDMGMSSDSELEMGTDSEECTTDDERAASRRKRRM</sequence>
<reference evidence="5" key="1">
    <citation type="submission" date="2016-06" db="EMBL/GenBank/DDBJ databases">
        <title>Draft Genome sequence of the fungus Inonotus baumii.</title>
        <authorList>
            <person name="Zhu H."/>
            <person name="Lin W."/>
        </authorList>
    </citation>
    <scope>NUCLEOTIDE SEQUENCE</scope>
    <source>
        <strain evidence="5">821</strain>
    </source>
</reference>
<protein>
    <recommendedName>
        <fullName evidence="4">HMG box domain-containing protein</fullName>
    </recommendedName>
</protein>
<feature type="region of interest" description="Disordered" evidence="3">
    <location>
        <begin position="108"/>
        <end position="146"/>
    </location>
</feature>
<dbReference type="InterPro" id="IPR009071">
    <property type="entry name" value="HMG_box_dom"/>
</dbReference>
<feature type="compositionally biased region" description="Low complexity" evidence="3">
    <location>
        <begin position="110"/>
        <end position="129"/>
    </location>
</feature>
<feature type="region of interest" description="Disordered" evidence="3">
    <location>
        <begin position="735"/>
        <end position="810"/>
    </location>
</feature>
<feature type="DNA-binding region" description="HMG box" evidence="2">
    <location>
        <begin position="809"/>
        <end position="879"/>
    </location>
</feature>
<keyword evidence="6" id="KW-1185">Reference proteome</keyword>